<organism evidence="1">
    <name type="scientific">Arundo donax</name>
    <name type="common">Giant reed</name>
    <name type="synonym">Donax arundinaceus</name>
    <dbReference type="NCBI Taxonomy" id="35708"/>
    <lineage>
        <taxon>Eukaryota</taxon>
        <taxon>Viridiplantae</taxon>
        <taxon>Streptophyta</taxon>
        <taxon>Embryophyta</taxon>
        <taxon>Tracheophyta</taxon>
        <taxon>Spermatophyta</taxon>
        <taxon>Magnoliopsida</taxon>
        <taxon>Liliopsida</taxon>
        <taxon>Poales</taxon>
        <taxon>Poaceae</taxon>
        <taxon>PACMAD clade</taxon>
        <taxon>Arundinoideae</taxon>
        <taxon>Arundineae</taxon>
        <taxon>Arundo</taxon>
    </lineage>
</organism>
<evidence type="ECO:0000313" key="1">
    <source>
        <dbReference type="EMBL" id="JAD69118.1"/>
    </source>
</evidence>
<reference evidence="1" key="1">
    <citation type="submission" date="2014-09" db="EMBL/GenBank/DDBJ databases">
        <authorList>
            <person name="Magalhaes I.L.F."/>
            <person name="Oliveira U."/>
            <person name="Santos F.R."/>
            <person name="Vidigal T.H.D.A."/>
            <person name="Brescovit A.D."/>
            <person name="Santos A.J."/>
        </authorList>
    </citation>
    <scope>NUCLEOTIDE SEQUENCE</scope>
    <source>
        <tissue evidence="1">Shoot tissue taken approximately 20 cm above the soil surface</tissue>
    </source>
</reference>
<sequence>MAYSDLFFLFT</sequence>
<protein>
    <submittedName>
        <fullName evidence="1">Uncharacterized protein</fullName>
    </submittedName>
</protein>
<name>A0A0A9C3X4_ARUDO</name>
<reference evidence="1" key="2">
    <citation type="journal article" date="2015" name="Data Brief">
        <title>Shoot transcriptome of the giant reed, Arundo donax.</title>
        <authorList>
            <person name="Barrero R.A."/>
            <person name="Guerrero F.D."/>
            <person name="Moolhuijzen P."/>
            <person name="Goolsby J.A."/>
            <person name="Tidwell J."/>
            <person name="Bellgard S.E."/>
            <person name="Bellgard M.I."/>
        </authorList>
    </citation>
    <scope>NUCLEOTIDE SEQUENCE</scope>
    <source>
        <tissue evidence="1">Shoot tissue taken approximately 20 cm above the soil surface</tissue>
    </source>
</reference>
<dbReference type="EMBL" id="GBRH01228777">
    <property type="protein sequence ID" value="JAD69118.1"/>
    <property type="molecule type" value="Transcribed_RNA"/>
</dbReference>
<accession>A0A0A9C3X4</accession>
<proteinExistence type="predicted"/>